<keyword evidence="5 6" id="KW-0472">Membrane</keyword>
<evidence type="ECO:0000256" key="2">
    <source>
        <dbReference type="ARBA" id="ARBA00022475"/>
    </source>
</evidence>
<dbReference type="Pfam" id="PF00482">
    <property type="entry name" value="T2SSF"/>
    <property type="match status" value="1"/>
</dbReference>
<reference evidence="8 9" key="1">
    <citation type="submission" date="2024-01" db="EMBL/GenBank/DDBJ databases">
        <title>Description of Olsenella sp. nov., isolated from pig feces.</title>
        <authorList>
            <person name="Chang Y.-H."/>
        </authorList>
    </citation>
    <scope>NUCLEOTIDE SEQUENCE [LARGE SCALE GENOMIC DNA]</scope>
    <source>
        <strain evidence="8 9">YH-ols2223</strain>
    </source>
</reference>
<evidence type="ECO:0000313" key="9">
    <source>
        <dbReference type="Proteomes" id="UP001332931"/>
    </source>
</evidence>
<evidence type="ECO:0000256" key="6">
    <source>
        <dbReference type="SAM" id="Phobius"/>
    </source>
</evidence>
<evidence type="ECO:0000259" key="7">
    <source>
        <dbReference type="Pfam" id="PF00482"/>
    </source>
</evidence>
<feature type="transmembrane region" description="Helical" evidence="6">
    <location>
        <begin position="189"/>
        <end position="211"/>
    </location>
</feature>
<evidence type="ECO:0000256" key="4">
    <source>
        <dbReference type="ARBA" id="ARBA00022989"/>
    </source>
</evidence>
<evidence type="ECO:0000313" key="8">
    <source>
        <dbReference type="EMBL" id="MEE6147699.1"/>
    </source>
</evidence>
<dbReference type="RefSeq" id="WP_330958468.1">
    <property type="nucleotide sequence ID" value="NZ_JAZGJQ010000007.1"/>
</dbReference>
<feature type="domain" description="Type II secretion system protein GspF" evidence="7">
    <location>
        <begin position="80"/>
        <end position="206"/>
    </location>
</feature>
<proteinExistence type="predicted"/>
<dbReference type="PANTHER" id="PTHR35007">
    <property type="entry name" value="INTEGRAL MEMBRANE PROTEIN-RELATED"/>
    <property type="match status" value="1"/>
</dbReference>
<keyword evidence="2" id="KW-1003">Cell membrane</keyword>
<accession>A0ABU7RAR7</accession>
<dbReference type="EMBL" id="JAZGJQ010000007">
    <property type="protein sequence ID" value="MEE6147699.1"/>
    <property type="molecule type" value="Genomic_DNA"/>
</dbReference>
<evidence type="ECO:0000256" key="1">
    <source>
        <dbReference type="ARBA" id="ARBA00004651"/>
    </source>
</evidence>
<comment type="subcellular location">
    <subcellularLocation>
        <location evidence="1">Cell membrane</location>
        <topology evidence="1">Multi-pass membrane protein</topology>
    </subcellularLocation>
</comment>
<sequence length="217" mass="23072">MDALGAVLAGTAGAAVFADAFVLQGVGRARAPDAAPVAPPRAALLLERLALALPAMDRARAREEARVRRLKVMRQMPGLLDILTLGLSAGLSFDASLELYCSRFDTELAGVFREVLLTWRIGVMGREEALEGVAERLDVAAVRRFAAAVSEALAFGSPLARVLEQQAEVLRDEQRSEVEEEIEKVPVKMLIPLGTLIVPAMLLAILGPLVAPALGTA</sequence>
<dbReference type="InterPro" id="IPR018076">
    <property type="entry name" value="T2SS_GspF_dom"/>
</dbReference>
<keyword evidence="9" id="KW-1185">Reference proteome</keyword>
<keyword evidence="3 6" id="KW-0812">Transmembrane</keyword>
<name>A0ABU7RAR7_9ACTN</name>
<keyword evidence="4 6" id="KW-1133">Transmembrane helix</keyword>
<dbReference type="Proteomes" id="UP001332931">
    <property type="component" value="Unassembled WGS sequence"/>
</dbReference>
<comment type="caution">
    <text evidence="8">The sequence shown here is derived from an EMBL/GenBank/DDBJ whole genome shotgun (WGS) entry which is preliminary data.</text>
</comment>
<evidence type="ECO:0000256" key="5">
    <source>
        <dbReference type="ARBA" id="ARBA00023136"/>
    </source>
</evidence>
<evidence type="ECO:0000256" key="3">
    <source>
        <dbReference type="ARBA" id="ARBA00022692"/>
    </source>
</evidence>
<gene>
    <name evidence="8" type="ORF">VXJ25_06865</name>
</gene>
<organism evidence="8 9">
    <name type="scientific">Olsenella absiana</name>
    <dbReference type="NCBI Taxonomy" id="3115222"/>
    <lineage>
        <taxon>Bacteria</taxon>
        <taxon>Bacillati</taxon>
        <taxon>Actinomycetota</taxon>
        <taxon>Coriobacteriia</taxon>
        <taxon>Coriobacteriales</taxon>
        <taxon>Atopobiaceae</taxon>
        <taxon>Olsenella</taxon>
    </lineage>
</organism>
<dbReference type="PANTHER" id="PTHR35007:SF2">
    <property type="entry name" value="PILUS ASSEMBLE PROTEIN"/>
    <property type="match status" value="1"/>
</dbReference>
<protein>
    <submittedName>
        <fullName evidence="8">Type II secretion system F family protein</fullName>
    </submittedName>
</protein>